<feature type="transmembrane region" description="Helical" evidence="1">
    <location>
        <begin position="21"/>
        <end position="39"/>
    </location>
</feature>
<gene>
    <name evidence="2" type="ORF">V6984_20705</name>
</gene>
<feature type="transmembrane region" description="Helical" evidence="1">
    <location>
        <begin position="183"/>
        <end position="198"/>
    </location>
</feature>
<evidence type="ECO:0000313" key="3">
    <source>
        <dbReference type="Proteomes" id="UP001451571"/>
    </source>
</evidence>
<dbReference type="EMBL" id="CP146256">
    <property type="protein sequence ID" value="XAH73892.1"/>
    <property type="molecule type" value="Genomic_DNA"/>
</dbReference>
<evidence type="ECO:0000256" key="1">
    <source>
        <dbReference type="SAM" id="Phobius"/>
    </source>
</evidence>
<feature type="transmembrane region" description="Helical" evidence="1">
    <location>
        <begin position="102"/>
        <end position="121"/>
    </location>
</feature>
<keyword evidence="1" id="KW-1133">Transmembrane helix</keyword>
<keyword evidence="3" id="KW-1185">Reference proteome</keyword>
<feature type="transmembrane region" description="Helical" evidence="1">
    <location>
        <begin position="127"/>
        <end position="147"/>
    </location>
</feature>
<reference evidence="2 3" key="1">
    <citation type="submission" date="2024-02" db="EMBL/GenBank/DDBJ databases">
        <title>Bacterial strain from lacustrine sediment.</title>
        <authorList>
            <person name="Petit C."/>
            <person name="Fadhlaoui K."/>
        </authorList>
    </citation>
    <scope>NUCLEOTIDE SEQUENCE [LARGE SCALE GENOMIC DNA]</scope>
    <source>
        <strain evidence="2 3">IPX-CK</strain>
    </source>
</reference>
<feature type="transmembrane region" description="Helical" evidence="1">
    <location>
        <begin position="65"/>
        <end position="90"/>
    </location>
</feature>
<evidence type="ECO:0000313" key="2">
    <source>
        <dbReference type="EMBL" id="XAH73892.1"/>
    </source>
</evidence>
<accession>A0ABZ3EUI6</accession>
<proteinExistence type="predicted"/>
<sequence>MENVSTTGIMPKKKGITGSTIKLIAIIVMFIDHTGAIILERMMISEGLGSIMDVSSAAYFMQQNMALYVADIVLRLVGRLGFPIFCFLLIEGFEHTHDIKKYASRLFLFALISEIPFDLGFKGTFFYWGYQNVFFTLLFGLLVMIGLRFIGEKADWNKVLKAILSVLVLVAGMGAAVFMQTDYSAFGVLTIAVMYFFRNRKTLSAGLGCTTLTVMSVTEITAFLVLIPIHKYNGERGWNIKWLFYAFYPVHILLLYLVACALGLGQVAMF</sequence>
<dbReference type="InterPro" id="IPR008875">
    <property type="entry name" value="TraX"/>
</dbReference>
<dbReference type="Pfam" id="PF05857">
    <property type="entry name" value="TraX"/>
    <property type="match status" value="1"/>
</dbReference>
<dbReference type="Proteomes" id="UP001451571">
    <property type="component" value="Chromosome"/>
</dbReference>
<feature type="transmembrane region" description="Helical" evidence="1">
    <location>
        <begin position="242"/>
        <end position="264"/>
    </location>
</feature>
<name>A0ABZ3EUI6_9FIRM</name>
<feature type="transmembrane region" description="Helical" evidence="1">
    <location>
        <begin position="159"/>
        <end position="177"/>
    </location>
</feature>
<organism evidence="2 3">
    <name type="scientific">Kineothrix sedimenti</name>
    <dbReference type="NCBI Taxonomy" id="3123317"/>
    <lineage>
        <taxon>Bacteria</taxon>
        <taxon>Bacillati</taxon>
        <taxon>Bacillota</taxon>
        <taxon>Clostridia</taxon>
        <taxon>Lachnospirales</taxon>
        <taxon>Lachnospiraceae</taxon>
        <taxon>Kineothrix</taxon>
    </lineage>
</organism>
<dbReference type="RefSeq" id="WP_342757493.1">
    <property type="nucleotide sequence ID" value="NZ_CP146256.1"/>
</dbReference>
<feature type="transmembrane region" description="Helical" evidence="1">
    <location>
        <begin position="205"/>
        <end position="230"/>
    </location>
</feature>
<protein>
    <submittedName>
        <fullName evidence="2">TraX family protein</fullName>
    </submittedName>
</protein>
<keyword evidence="1" id="KW-0472">Membrane</keyword>
<keyword evidence="1" id="KW-0812">Transmembrane</keyword>